<sequence>MPPLPNAAIPRFPTSFPSPTLPNVNTSSAFNTSSAPPLPGSNTIQTSAFIGQQQFQPVAPPPQSGFYNPQSSMQQKSFI</sequence>
<feature type="non-terminal residue" evidence="2">
    <location>
        <position position="79"/>
    </location>
</feature>
<reference evidence="2" key="1">
    <citation type="submission" date="2021-02" db="EMBL/GenBank/DDBJ databases">
        <authorList>
            <person name="Nowell W R."/>
        </authorList>
    </citation>
    <scope>NUCLEOTIDE SEQUENCE</scope>
</reference>
<evidence type="ECO:0000313" key="3">
    <source>
        <dbReference type="Proteomes" id="UP000663866"/>
    </source>
</evidence>
<proteinExistence type="predicted"/>
<feature type="region of interest" description="Disordered" evidence="1">
    <location>
        <begin position="23"/>
        <end position="79"/>
    </location>
</feature>
<organism evidence="2 3">
    <name type="scientific">Rotaria magnacalcarata</name>
    <dbReference type="NCBI Taxonomy" id="392030"/>
    <lineage>
        <taxon>Eukaryota</taxon>
        <taxon>Metazoa</taxon>
        <taxon>Spiralia</taxon>
        <taxon>Gnathifera</taxon>
        <taxon>Rotifera</taxon>
        <taxon>Eurotatoria</taxon>
        <taxon>Bdelloidea</taxon>
        <taxon>Philodinida</taxon>
        <taxon>Philodinidae</taxon>
        <taxon>Rotaria</taxon>
    </lineage>
</organism>
<evidence type="ECO:0000313" key="2">
    <source>
        <dbReference type="EMBL" id="CAF4782279.1"/>
    </source>
</evidence>
<dbReference type="EMBL" id="CAJOBG010122018">
    <property type="protein sequence ID" value="CAF4782279.1"/>
    <property type="molecule type" value="Genomic_DNA"/>
</dbReference>
<protein>
    <submittedName>
        <fullName evidence="2">Uncharacterized protein</fullName>
    </submittedName>
</protein>
<accession>A0A821NCK0</accession>
<dbReference type="Proteomes" id="UP000663866">
    <property type="component" value="Unassembled WGS sequence"/>
</dbReference>
<evidence type="ECO:0000256" key="1">
    <source>
        <dbReference type="SAM" id="MobiDB-lite"/>
    </source>
</evidence>
<comment type="caution">
    <text evidence="2">The sequence shown here is derived from an EMBL/GenBank/DDBJ whole genome shotgun (WGS) entry which is preliminary data.</text>
</comment>
<dbReference type="AlphaFoldDB" id="A0A821NCK0"/>
<feature type="compositionally biased region" description="Polar residues" evidence="1">
    <location>
        <begin position="23"/>
        <end position="51"/>
    </location>
</feature>
<feature type="compositionally biased region" description="Polar residues" evidence="1">
    <location>
        <begin position="65"/>
        <end position="79"/>
    </location>
</feature>
<keyword evidence="3" id="KW-1185">Reference proteome</keyword>
<name>A0A821NCK0_9BILA</name>
<gene>
    <name evidence="2" type="ORF">OVN521_LOCUS51222</name>
</gene>